<dbReference type="KEGG" id="acog:HWD57_15695"/>
<reference evidence="1 2" key="1">
    <citation type="journal article" date="2019" name="Microbiome">
        <title>Annotated bacterial chromosomes from frame-shift-corrected long-read metagenomic data.</title>
        <authorList>
            <person name="Arumugam K."/>
            <person name="Bagci C."/>
            <person name="Bessarab I."/>
            <person name="Beier S."/>
            <person name="Buchfink B."/>
            <person name="Gorska A."/>
            <person name="Qiu G."/>
            <person name="Huson D.H."/>
            <person name="Williams R.B.H."/>
        </authorList>
    </citation>
    <scope>NUCLEOTIDE SEQUENCE [LARGE SCALE GENOMIC DNA]</scope>
    <source>
        <strain evidence="1">SSA1</strain>
    </source>
</reference>
<dbReference type="Proteomes" id="UP000509684">
    <property type="component" value="Chromosome"/>
</dbReference>
<name>A0A7D5NB19_9PROT</name>
<evidence type="ECO:0000313" key="2">
    <source>
        <dbReference type="Proteomes" id="UP000509684"/>
    </source>
</evidence>
<gene>
    <name evidence="1" type="ORF">HWD57_15695</name>
</gene>
<dbReference type="AlphaFoldDB" id="A0A7D5NB19"/>
<sequence>MSTDKPATSWTPTPVEAPLSMRDLAGVLVRHYDLHQGHFDLLVEFQIGTGAVGPDPTALTPGAMIGVSRIGLMPSKTDGPTTVDAAIINPAKKPRKKTSA</sequence>
<proteinExistence type="predicted"/>
<protein>
    <submittedName>
        <fullName evidence="1">Uncharacterized protein</fullName>
    </submittedName>
</protein>
<accession>A0A7D5NB19</accession>
<organism evidence="1 2">
    <name type="scientific">Candidatus Accumulibacter cognatus</name>
    <dbReference type="NCBI Taxonomy" id="2954383"/>
    <lineage>
        <taxon>Bacteria</taxon>
        <taxon>Pseudomonadati</taxon>
        <taxon>Pseudomonadota</taxon>
        <taxon>Betaproteobacteria</taxon>
        <taxon>Candidatus Accumulibacter</taxon>
    </lineage>
</organism>
<dbReference type="EMBL" id="CP058708">
    <property type="protein sequence ID" value="QLH51075.1"/>
    <property type="molecule type" value="Genomic_DNA"/>
</dbReference>
<evidence type="ECO:0000313" key="1">
    <source>
        <dbReference type="EMBL" id="QLH51075.1"/>
    </source>
</evidence>